<dbReference type="SUPFAM" id="SSF52540">
    <property type="entry name" value="P-loop containing nucleoside triphosphate hydrolases"/>
    <property type="match status" value="1"/>
</dbReference>
<dbReference type="PANTHER" id="PTHR24220:SF684">
    <property type="entry name" value="FE(3+) IONS IMPORT ATP-BINDING PROTEIN FBPC"/>
    <property type="match status" value="1"/>
</dbReference>
<dbReference type="PROSITE" id="PS50893">
    <property type="entry name" value="ABC_TRANSPORTER_2"/>
    <property type="match status" value="1"/>
</dbReference>
<name>A0ABW7I3G8_9RHOB</name>
<evidence type="ECO:0000313" key="5">
    <source>
        <dbReference type="Proteomes" id="UP001607157"/>
    </source>
</evidence>
<evidence type="ECO:0000256" key="1">
    <source>
        <dbReference type="ARBA" id="ARBA00022741"/>
    </source>
</evidence>
<dbReference type="SMART" id="SM00382">
    <property type="entry name" value="AAA"/>
    <property type="match status" value="1"/>
</dbReference>
<evidence type="ECO:0000256" key="2">
    <source>
        <dbReference type="ARBA" id="ARBA00022840"/>
    </source>
</evidence>
<organism evidence="4 5">
    <name type="scientific">Roseovarius aquimarinus</name>
    <dbReference type="NCBI Taxonomy" id="1229156"/>
    <lineage>
        <taxon>Bacteria</taxon>
        <taxon>Pseudomonadati</taxon>
        <taxon>Pseudomonadota</taxon>
        <taxon>Alphaproteobacteria</taxon>
        <taxon>Rhodobacterales</taxon>
        <taxon>Roseobacteraceae</taxon>
        <taxon>Roseovarius</taxon>
    </lineage>
</organism>
<dbReference type="InterPro" id="IPR017871">
    <property type="entry name" value="ABC_transporter-like_CS"/>
</dbReference>
<dbReference type="InterPro" id="IPR003439">
    <property type="entry name" value="ABC_transporter-like_ATP-bd"/>
</dbReference>
<reference evidence="4 5" key="1">
    <citation type="submission" date="2024-10" db="EMBL/GenBank/DDBJ databases">
        <authorList>
            <person name="Yang X.-N."/>
        </authorList>
    </citation>
    <scope>NUCLEOTIDE SEQUENCE [LARGE SCALE GENOMIC DNA]</scope>
    <source>
        <strain evidence="4 5">CAU 1059</strain>
    </source>
</reference>
<sequence>MSALLPITLSGGAVQRRGKRLIGPIDLTIDGSGVTAVIGPNGAGKSTLLKALHGLERLSEGTITWNCGRAEALFRQAFVFQTPVMLRRSVLENLAFPLRLNRRPRAEARALAAEWCARIGLAGMEARAAMVLSGGEKQKLALARALITAPELLFLDEPSASLDGRATREIEALLTLATQGGTRIVMATHDMGQARRLAREVVFLRGGEVHEIAPASRFFDAPETEAARAFLAGDIVD</sequence>
<dbReference type="InterPro" id="IPR015854">
    <property type="entry name" value="ABC_transpr_LolD-like"/>
</dbReference>
<keyword evidence="2 4" id="KW-0067">ATP-binding</keyword>
<keyword evidence="1" id="KW-0547">Nucleotide-binding</keyword>
<dbReference type="InterPro" id="IPR027417">
    <property type="entry name" value="P-loop_NTPase"/>
</dbReference>
<evidence type="ECO:0000259" key="3">
    <source>
        <dbReference type="PROSITE" id="PS50893"/>
    </source>
</evidence>
<keyword evidence="5" id="KW-1185">Reference proteome</keyword>
<dbReference type="GO" id="GO:0005524">
    <property type="term" value="F:ATP binding"/>
    <property type="evidence" value="ECO:0007669"/>
    <property type="project" value="UniProtKB-KW"/>
</dbReference>
<evidence type="ECO:0000313" key="4">
    <source>
        <dbReference type="EMBL" id="MFH0252643.1"/>
    </source>
</evidence>
<dbReference type="InterPro" id="IPR003593">
    <property type="entry name" value="AAA+_ATPase"/>
</dbReference>
<protein>
    <submittedName>
        <fullName evidence="4">ATP-binding cassette domain-containing protein</fullName>
    </submittedName>
</protein>
<dbReference type="Proteomes" id="UP001607157">
    <property type="component" value="Unassembled WGS sequence"/>
</dbReference>
<dbReference type="PROSITE" id="PS00211">
    <property type="entry name" value="ABC_TRANSPORTER_1"/>
    <property type="match status" value="1"/>
</dbReference>
<dbReference type="EMBL" id="JBIHMM010000001">
    <property type="protein sequence ID" value="MFH0252643.1"/>
    <property type="molecule type" value="Genomic_DNA"/>
</dbReference>
<accession>A0ABW7I3G8</accession>
<gene>
    <name evidence="4" type="ORF">ACGRVM_01955</name>
</gene>
<comment type="caution">
    <text evidence="4">The sequence shown here is derived from an EMBL/GenBank/DDBJ whole genome shotgun (WGS) entry which is preliminary data.</text>
</comment>
<dbReference type="RefSeq" id="WP_377169224.1">
    <property type="nucleotide sequence ID" value="NZ_JBHTJC010000001.1"/>
</dbReference>
<proteinExistence type="predicted"/>
<dbReference type="Pfam" id="PF00005">
    <property type="entry name" value="ABC_tran"/>
    <property type="match status" value="1"/>
</dbReference>
<dbReference type="PANTHER" id="PTHR24220">
    <property type="entry name" value="IMPORT ATP-BINDING PROTEIN"/>
    <property type="match status" value="1"/>
</dbReference>
<dbReference type="Gene3D" id="3.40.50.300">
    <property type="entry name" value="P-loop containing nucleotide triphosphate hydrolases"/>
    <property type="match status" value="1"/>
</dbReference>
<feature type="domain" description="ABC transporter" evidence="3">
    <location>
        <begin position="7"/>
        <end position="231"/>
    </location>
</feature>